<dbReference type="EMBL" id="CDMC01000012">
    <property type="protein sequence ID" value="CEL08954.1"/>
    <property type="molecule type" value="Genomic_DNA"/>
</dbReference>
<keyword evidence="2" id="KW-0812">Transmembrane</keyword>
<keyword evidence="4" id="KW-1185">Reference proteome</keyword>
<dbReference type="OrthoDB" id="3353407at2759"/>
<keyword evidence="2" id="KW-1133">Transmembrane helix</keyword>
<organism evidence="3 4">
    <name type="scientific">Aspergillus calidoustus</name>
    <dbReference type="NCBI Taxonomy" id="454130"/>
    <lineage>
        <taxon>Eukaryota</taxon>
        <taxon>Fungi</taxon>
        <taxon>Dikarya</taxon>
        <taxon>Ascomycota</taxon>
        <taxon>Pezizomycotina</taxon>
        <taxon>Eurotiomycetes</taxon>
        <taxon>Eurotiomycetidae</taxon>
        <taxon>Eurotiales</taxon>
        <taxon>Aspergillaceae</taxon>
        <taxon>Aspergillus</taxon>
        <taxon>Aspergillus subgen. Nidulantes</taxon>
    </lineage>
</organism>
<dbReference type="Proteomes" id="UP000054771">
    <property type="component" value="Unassembled WGS sequence"/>
</dbReference>
<evidence type="ECO:0000313" key="3">
    <source>
        <dbReference type="EMBL" id="CEL08954.1"/>
    </source>
</evidence>
<dbReference type="PANTHER" id="PTHR36205:SF4">
    <property type="match status" value="1"/>
</dbReference>
<dbReference type="Pfam" id="PF11885">
    <property type="entry name" value="DUF3405"/>
    <property type="match status" value="1"/>
</dbReference>
<evidence type="ECO:0000313" key="4">
    <source>
        <dbReference type="Proteomes" id="UP000054771"/>
    </source>
</evidence>
<feature type="region of interest" description="Disordered" evidence="1">
    <location>
        <begin position="459"/>
        <end position="482"/>
    </location>
</feature>
<protein>
    <submittedName>
        <fullName evidence="3">Uncharacterized protein</fullName>
    </submittedName>
</protein>
<dbReference type="PANTHER" id="PTHR36205">
    <property type="entry name" value="CHROMOSOME 19, WHOLE GENOME SHOTGUN SEQUENCE"/>
    <property type="match status" value="1"/>
</dbReference>
<keyword evidence="2" id="KW-0472">Membrane</keyword>
<feature type="transmembrane region" description="Helical" evidence="2">
    <location>
        <begin position="20"/>
        <end position="38"/>
    </location>
</feature>
<dbReference type="OMA" id="VILRAWH"/>
<gene>
    <name evidence="3" type="ORF">ASPCAL12098</name>
</gene>
<dbReference type="InterPro" id="IPR021822">
    <property type="entry name" value="DUF3405"/>
</dbReference>
<proteinExistence type="predicted"/>
<reference evidence="4" key="1">
    <citation type="journal article" date="2016" name="Genome Announc.">
        <title>Draft genome sequences of fungus Aspergillus calidoustus.</title>
        <authorList>
            <person name="Horn F."/>
            <person name="Linde J."/>
            <person name="Mattern D.J."/>
            <person name="Walther G."/>
            <person name="Guthke R."/>
            <person name="Scherlach K."/>
            <person name="Martin K."/>
            <person name="Brakhage A.A."/>
            <person name="Petzke L."/>
            <person name="Valiante V."/>
        </authorList>
    </citation>
    <scope>NUCLEOTIDE SEQUENCE [LARGE SCALE GENOMIC DNA]</scope>
    <source>
        <strain evidence="4">SF006504</strain>
    </source>
</reference>
<feature type="region of interest" description="Disordered" evidence="1">
    <location>
        <begin position="63"/>
        <end position="84"/>
    </location>
</feature>
<evidence type="ECO:0000256" key="2">
    <source>
        <dbReference type="SAM" id="Phobius"/>
    </source>
</evidence>
<sequence length="699" mass="80424">MINGFSTLSTRLMALSRRHIWLWCLFLTLVFFLVTWTLPFEPPGLTLHISAWSSDSVLRPEDNAGNSRQFMPSDDSAPGAHEPIGLGTLRDVREESFYLGGTSTIKTVDGSPPKAAVYDPYPDYNAGERHRQGKGTFQACEGPRKNILSRRSRDDMVIAYNGVQEGFPFPKYGSYEALGLDAYSCTTRFSRLGLYGNNSSTSDPNAEKQGLGTRVQVEWDAVNWGTLQSKCLVKNIGRYDVSEIAPVRHVLSLQTPKKVPRDDSRDRSSLSYGTRTAVILRAWHDMEWTDNMRQHVRSLIMELALQSGAEYEVFLLTHLKDNDILLYGPDGDDNAQRLKEKYIPREFWDITVFFNEETLELSYPRVEEHKPVYQHLQPLQIFSVAFPGFDYYWQFEMDVRLTGHAYHFFERAREFAKQQPRKYLWERNAYIYIPGAHGTWEDFRRMVHDSMTDKETVWGPTSSHPWLDPVGPKPPVARPEDDDYSWGVDEEADLIKFLPIFDPSETNWIFSNVLWNLPEQTPRRASPVTMGRFSRKLLHSIHEAQAEEGVALVSEMTASSFALWHGLKAVHVPQPLYADGKWTPKELSRIVNKGPPEKMNGKSDSIWNWDHKFDHILYRMSYMFTAQTAEDFYRRWLGYKPDPNQYTDGSYHQDPQGRNWFDGGNLREDLYGPLCLPSMLLHPVKNTAPQKGHDMAVPV</sequence>
<accession>A0A0U5CF96</accession>
<evidence type="ECO:0000256" key="1">
    <source>
        <dbReference type="SAM" id="MobiDB-lite"/>
    </source>
</evidence>
<dbReference type="AlphaFoldDB" id="A0A0U5CF96"/>
<name>A0A0U5CF96_ASPCI</name>
<dbReference type="STRING" id="454130.A0A0U5CF96"/>